<accession>A0A1I0LU68</accession>
<keyword evidence="2" id="KW-1185">Reference proteome</keyword>
<dbReference type="EMBL" id="FOHX01000027">
    <property type="protein sequence ID" value="SEU46798.1"/>
    <property type="molecule type" value="Genomic_DNA"/>
</dbReference>
<evidence type="ECO:0000313" key="1">
    <source>
        <dbReference type="EMBL" id="SEU46798.1"/>
    </source>
</evidence>
<sequence length="94" mass="10420">MSKVYVKGGDVVTVYGKSSEAGMHIGFAGHRLEVEIHDHGDGRLYPAIRSKHSPGYPLTGCSMSEVAFYHDNEGGWFYFQDDADRAQQAPEWNG</sequence>
<dbReference type="STRING" id="568860.SAMN05421811_127146"/>
<reference evidence="1 2" key="1">
    <citation type="submission" date="2016-10" db="EMBL/GenBank/DDBJ databases">
        <authorList>
            <person name="de Groot N.N."/>
        </authorList>
    </citation>
    <scope>NUCLEOTIDE SEQUENCE [LARGE SCALE GENOMIC DNA]</scope>
    <source>
        <strain evidence="1 2">CGMCC 4.5598</strain>
    </source>
</reference>
<name>A0A1I0LU68_9ACTN</name>
<gene>
    <name evidence="1" type="ORF">SAMN05421811_127146</name>
</gene>
<evidence type="ECO:0000313" key="2">
    <source>
        <dbReference type="Proteomes" id="UP000199361"/>
    </source>
</evidence>
<dbReference type="RefSeq" id="WP_091094111.1">
    <property type="nucleotide sequence ID" value="NZ_FOHX01000027.1"/>
</dbReference>
<protein>
    <submittedName>
        <fullName evidence="1">Uncharacterized protein</fullName>
    </submittedName>
</protein>
<dbReference type="AlphaFoldDB" id="A0A1I0LU68"/>
<organism evidence="1 2">
    <name type="scientific">Nonomuraea wenchangensis</name>
    <dbReference type="NCBI Taxonomy" id="568860"/>
    <lineage>
        <taxon>Bacteria</taxon>
        <taxon>Bacillati</taxon>
        <taxon>Actinomycetota</taxon>
        <taxon>Actinomycetes</taxon>
        <taxon>Streptosporangiales</taxon>
        <taxon>Streptosporangiaceae</taxon>
        <taxon>Nonomuraea</taxon>
    </lineage>
</organism>
<dbReference type="Proteomes" id="UP000199361">
    <property type="component" value="Unassembled WGS sequence"/>
</dbReference>
<proteinExistence type="predicted"/>